<dbReference type="PANTHER" id="PTHR42973:SF54">
    <property type="entry name" value="FAD-BINDING PCMH-TYPE DOMAIN-CONTAINING PROTEIN"/>
    <property type="match status" value="1"/>
</dbReference>
<comment type="caution">
    <text evidence="6">The sequence shown here is derived from an EMBL/GenBank/DDBJ whole genome shotgun (WGS) entry which is preliminary data.</text>
</comment>
<keyword evidence="2" id="KW-0285">Flavoprotein</keyword>
<dbReference type="PANTHER" id="PTHR42973">
    <property type="entry name" value="BINDING OXIDOREDUCTASE, PUTATIVE (AFU_ORTHOLOGUE AFUA_1G17690)-RELATED"/>
    <property type="match status" value="1"/>
</dbReference>
<feature type="domain" description="FAD-binding PCMH-type" evidence="5">
    <location>
        <begin position="1"/>
        <end position="159"/>
    </location>
</feature>
<dbReference type="GO" id="GO:0071949">
    <property type="term" value="F:FAD binding"/>
    <property type="evidence" value="ECO:0007669"/>
    <property type="project" value="InterPro"/>
</dbReference>
<dbReference type="InterPro" id="IPR016169">
    <property type="entry name" value="FAD-bd_PCMH_sub2"/>
</dbReference>
<evidence type="ECO:0000313" key="7">
    <source>
        <dbReference type="Proteomes" id="UP000469558"/>
    </source>
</evidence>
<dbReference type="OrthoDB" id="2151789at2759"/>
<evidence type="ECO:0000256" key="1">
    <source>
        <dbReference type="ARBA" id="ARBA00005466"/>
    </source>
</evidence>
<dbReference type="PROSITE" id="PS51387">
    <property type="entry name" value="FAD_PCMH"/>
    <property type="match status" value="1"/>
</dbReference>
<keyword evidence="3" id="KW-0274">FAD</keyword>
<dbReference type="AlphaFoldDB" id="A0A8T9BUE3"/>
<dbReference type="Gene3D" id="3.30.465.10">
    <property type="match status" value="1"/>
</dbReference>
<evidence type="ECO:0000259" key="5">
    <source>
        <dbReference type="PROSITE" id="PS51387"/>
    </source>
</evidence>
<dbReference type="GO" id="GO:0016491">
    <property type="term" value="F:oxidoreductase activity"/>
    <property type="evidence" value="ECO:0007669"/>
    <property type="project" value="UniProtKB-KW"/>
</dbReference>
<dbReference type="InterPro" id="IPR006094">
    <property type="entry name" value="Oxid_FAD_bind_N"/>
</dbReference>
<keyword evidence="4" id="KW-0560">Oxidoreductase</keyword>
<evidence type="ECO:0000256" key="4">
    <source>
        <dbReference type="ARBA" id="ARBA00023002"/>
    </source>
</evidence>
<proteinExistence type="inferred from homology"/>
<accession>A0A8T9BUE3</accession>
<evidence type="ECO:0000313" key="6">
    <source>
        <dbReference type="EMBL" id="TVY62282.1"/>
    </source>
</evidence>
<gene>
    <name evidence="6" type="primary">sol5_9</name>
    <name evidence="6" type="ORF">LSUE1_G008820</name>
</gene>
<dbReference type="InterPro" id="IPR036318">
    <property type="entry name" value="FAD-bd_PCMH-like_sf"/>
</dbReference>
<organism evidence="6 7">
    <name type="scientific">Lachnellula suecica</name>
    <dbReference type="NCBI Taxonomy" id="602035"/>
    <lineage>
        <taxon>Eukaryota</taxon>
        <taxon>Fungi</taxon>
        <taxon>Dikarya</taxon>
        <taxon>Ascomycota</taxon>
        <taxon>Pezizomycotina</taxon>
        <taxon>Leotiomycetes</taxon>
        <taxon>Helotiales</taxon>
        <taxon>Lachnaceae</taxon>
        <taxon>Lachnellula</taxon>
    </lineage>
</organism>
<evidence type="ECO:0000256" key="3">
    <source>
        <dbReference type="ARBA" id="ARBA00022827"/>
    </source>
</evidence>
<name>A0A8T9BUE3_9HELO</name>
<dbReference type="Pfam" id="PF01565">
    <property type="entry name" value="FAD_binding_4"/>
    <property type="match status" value="1"/>
</dbReference>
<comment type="similarity">
    <text evidence="1">Belongs to the oxygen-dependent FAD-linked oxidoreductase family.</text>
</comment>
<keyword evidence="7" id="KW-1185">Reference proteome</keyword>
<evidence type="ECO:0000256" key="2">
    <source>
        <dbReference type="ARBA" id="ARBA00022630"/>
    </source>
</evidence>
<dbReference type="InterPro" id="IPR050416">
    <property type="entry name" value="FAD-linked_Oxidoreductase"/>
</dbReference>
<sequence>MSDAIKLFTKNQVQFAIRGGGYMALDGASNIGSEGILIANTNFTTLAFTEDKSALKVGAGIKWPALYNYLDGTGVTVNGIRIGDVGVIGYLLGGGIGFFSYELHDALPKNWSNNSQCVLGTGEFVTASPTENTDLFWALRGGGNNFCAVTEVELKTIVPRQLYMGNIGYGVGPDVQKPYIEGMVDFAINGGADPASAIEGQTRWAPSRNSNVTYFSFLFHNGNETSKDAAFPNLKALALPFVSGNFTEKSQKTWFDEFPSGSDLGNRKRFIWVNIPATAEAYSIAIDTYYKEIAELASVGSFFTALSTMPITSNIVEDSAANGGNPLGLNADSAPSLWLVLSPSWKAATDDATVDSVHARATAAITTNLNAAGIKELPFYYLSDAAKGQPVFAGYGQENWDKLKEISLKYDPEQVFQYLLPGGHKLWRGTAAKRV</sequence>
<dbReference type="Proteomes" id="UP000469558">
    <property type="component" value="Unassembled WGS sequence"/>
</dbReference>
<protein>
    <submittedName>
        <fullName evidence="6">Bifunctional solanapyrone synthase</fullName>
    </submittedName>
</protein>
<reference evidence="6 7" key="1">
    <citation type="submission" date="2018-05" db="EMBL/GenBank/DDBJ databases">
        <title>Genome sequencing and assembly of the regulated plant pathogen Lachnellula willkommii and related sister species for the development of diagnostic species identification markers.</title>
        <authorList>
            <person name="Giroux E."/>
            <person name="Bilodeau G."/>
        </authorList>
    </citation>
    <scope>NUCLEOTIDE SEQUENCE [LARGE SCALE GENOMIC DNA]</scope>
    <source>
        <strain evidence="6 7">CBS 268.59</strain>
    </source>
</reference>
<dbReference type="InterPro" id="IPR016166">
    <property type="entry name" value="FAD-bd_PCMH"/>
</dbReference>
<dbReference type="EMBL" id="QGMK01002017">
    <property type="protein sequence ID" value="TVY62282.1"/>
    <property type="molecule type" value="Genomic_DNA"/>
</dbReference>
<dbReference type="SUPFAM" id="SSF56176">
    <property type="entry name" value="FAD-binding/transporter-associated domain-like"/>
    <property type="match status" value="1"/>
</dbReference>